<accession>K0RW18</accession>
<dbReference type="EMBL" id="AGNL01030979">
    <property type="protein sequence ID" value="EJK56609.1"/>
    <property type="molecule type" value="Genomic_DNA"/>
</dbReference>
<evidence type="ECO:0000313" key="1">
    <source>
        <dbReference type="EMBL" id="EJK56609.1"/>
    </source>
</evidence>
<gene>
    <name evidence="1" type="ORF">THAOC_23468</name>
</gene>
<feature type="non-terminal residue" evidence="1">
    <location>
        <position position="53"/>
    </location>
</feature>
<dbReference type="AlphaFoldDB" id="K0RW18"/>
<name>K0RW18_THAOC</name>
<organism evidence="1 2">
    <name type="scientific">Thalassiosira oceanica</name>
    <name type="common">Marine diatom</name>
    <dbReference type="NCBI Taxonomy" id="159749"/>
    <lineage>
        <taxon>Eukaryota</taxon>
        <taxon>Sar</taxon>
        <taxon>Stramenopiles</taxon>
        <taxon>Ochrophyta</taxon>
        <taxon>Bacillariophyta</taxon>
        <taxon>Coscinodiscophyceae</taxon>
        <taxon>Thalassiosirophycidae</taxon>
        <taxon>Thalassiosirales</taxon>
        <taxon>Thalassiosiraceae</taxon>
        <taxon>Thalassiosira</taxon>
    </lineage>
</organism>
<reference evidence="1 2" key="1">
    <citation type="journal article" date="2012" name="Genome Biol.">
        <title>Genome and low-iron response of an oceanic diatom adapted to chronic iron limitation.</title>
        <authorList>
            <person name="Lommer M."/>
            <person name="Specht M."/>
            <person name="Roy A.S."/>
            <person name="Kraemer L."/>
            <person name="Andreson R."/>
            <person name="Gutowska M.A."/>
            <person name="Wolf J."/>
            <person name="Bergner S.V."/>
            <person name="Schilhabel M.B."/>
            <person name="Klostermeier U.C."/>
            <person name="Beiko R.G."/>
            <person name="Rosenstiel P."/>
            <person name="Hippler M."/>
            <person name="Laroche J."/>
        </authorList>
    </citation>
    <scope>NUCLEOTIDE SEQUENCE [LARGE SCALE GENOMIC DNA]</scope>
    <source>
        <strain evidence="1 2">CCMP1005</strain>
    </source>
</reference>
<dbReference type="Proteomes" id="UP000266841">
    <property type="component" value="Unassembled WGS sequence"/>
</dbReference>
<evidence type="ECO:0000313" key="2">
    <source>
        <dbReference type="Proteomes" id="UP000266841"/>
    </source>
</evidence>
<sequence>MFAATMATRPKKTLSAAEVNFQSADANQQHIVRRGIACGVRACPYLISANNRR</sequence>
<proteinExistence type="predicted"/>
<comment type="caution">
    <text evidence="1">The sequence shown here is derived from an EMBL/GenBank/DDBJ whole genome shotgun (WGS) entry which is preliminary data.</text>
</comment>
<protein>
    <submittedName>
        <fullName evidence="1">Uncharacterized protein</fullName>
    </submittedName>
</protein>
<keyword evidence="2" id="KW-1185">Reference proteome</keyword>